<dbReference type="AlphaFoldDB" id="A0A5S9NX12"/>
<proteinExistence type="predicted"/>
<organism evidence="2 4">
    <name type="scientific">Zhongshania aliphaticivorans</name>
    <dbReference type="NCBI Taxonomy" id="1470434"/>
    <lineage>
        <taxon>Bacteria</taxon>
        <taxon>Pseudomonadati</taxon>
        <taxon>Pseudomonadota</taxon>
        <taxon>Gammaproteobacteria</taxon>
        <taxon>Cellvibrionales</taxon>
        <taxon>Spongiibacteraceae</taxon>
        <taxon>Zhongshania</taxon>
    </lineage>
</organism>
<sequence>MLANVTRQLHAASIYIAFTSIIISGCQSQPPSADSDQLAPPTLNTETSTSSLFIAQQLLSSQNFLDAEATYQNLLETSTDQNTLQQSLAGLALCYLHPNSPIFNSALATASIDRLYQQMMRWPQNEPSLDILFFSLSLSLEQLAQQQEEIALREKAEIQQRLLAREITTLQRAIEKLRQLGLQ</sequence>
<keyword evidence="4" id="KW-1185">Reference proteome</keyword>
<dbReference type="EMBL" id="CACSIK010000001">
    <property type="protein sequence ID" value="CAA0095214.1"/>
    <property type="molecule type" value="Genomic_DNA"/>
</dbReference>
<evidence type="ECO:0000313" key="4">
    <source>
        <dbReference type="Proteomes" id="UP000435877"/>
    </source>
</evidence>
<keyword evidence="1" id="KW-0175">Coiled coil</keyword>
<dbReference type="RefSeq" id="WP_159269199.1">
    <property type="nucleotide sequence ID" value="NZ_CACSIK010000001.1"/>
</dbReference>
<evidence type="ECO:0008006" key="6">
    <source>
        <dbReference type="Google" id="ProtNLM"/>
    </source>
</evidence>
<name>A0A5S9NX12_9GAMM</name>
<reference evidence="4 5" key="1">
    <citation type="submission" date="2019-11" db="EMBL/GenBank/DDBJ databases">
        <authorList>
            <person name="Holert J."/>
        </authorList>
    </citation>
    <scope>NUCLEOTIDE SEQUENCE [LARGE SCALE GENOMIC DNA]</scope>
    <source>
        <strain evidence="3">BC3_2A</strain>
        <strain evidence="2">SB11_1A</strain>
    </source>
</reference>
<dbReference type="PROSITE" id="PS51257">
    <property type="entry name" value="PROKAR_LIPOPROTEIN"/>
    <property type="match status" value="1"/>
</dbReference>
<evidence type="ECO:0000313" key="2">
    <source>
        <dbReference type="EMBL" id="CAA0095214.1"/>
    </source>
</evidence>
<evidence type="ECO:0000313" key="5">
    <source>
        <dbReference type="Proteomes" id="UP000439591"/>
    </source>
</evidence>
<dbReference type="Proteomes" id="UP000439591">
    <property type="component" value="Unassembled WGS sequence"/>
</dbReference>
<dbReference type="EMBL" id="CACSIM010000004">
    <property type="protein sequence ID" value="CAA0113003.1"/>
    <property type="molecule type" value="Genomic_DNA"/>
</dbReference>
<gene>
    <name evidence="2" type="ORF">IHBHHGIJ_02691</name>
    <name evidence="3" type="ORF">KFEGEMFD_02878</name>
</gene>
<protein>
    <recommendedName>
        <fullName evidence="6">Outer membrane protein assembly factor BamD</fullName>
    </recommendedName>
</protein>
<feature type="coiled-coil region" evidence="1">
    <location>
        <begin position="153"/>
        <end position="180"/>
    </location>
</feature>
<evidence type="ECO:0000256" key="1">
    <source>
        <dbReference type="SAM" id="Coils"/>
    </source>
</evidence>
<evidence type="ECO:0000313" key="3">
    <source>
        <dbReference type="EMBL" id="CAA0113003.1"/>
    </source>
</evidence>
<dbReference type="Proteomes" id="UP000435877">
    <property type="component" value="Unassembled WGS sequence"/>
</dbReference>
<dbReference type="OrthoDB" id="5741243at2"/>
<accession>A0A5S9NX12</accession>